<keyword evidence="5" id="KW-1185">Reference proteome</keyword>
<dbReference type="SUPFAM" id="SSF53474">
    <property type="entry name" value="alpha/beta-Hydrolases"/>
    <property type="match status" value="1"/>
</dbReference>
<dbReference type="Pfam" id="PF20434">
    <property type="entry name" value="BD-FAE"/>
    <property type="match status" value="1"/>
</dbReference>
<keyword evidence="2" id="KW-0732">Signal</keyword>
<dbReference type="InterPro" id="IPR029058">
    <property type="entry name" value="AB_hydrolase_fold"/>
</dbReference>
<dbReference type="Proteomes" id="UP000245391">
    <property type="component" value="Unassembled WGS sequence"/>
</dbReference>
<dbReference type="InterPro" id="IPR049492">
    <property type="entry name" value="BD-FAE-like_dom"/>
</dbReference>
<organism evidence="4 5">
    <name type="scientific">Pedobacter paludis</name>
    <dbReference type="NCBI Taxonomy" id="2203212"/>
    <lineage>
        <taxon>Bacteria</taxon>
        <taxon>Pseudomonadati</taxon>
        <taxon>Bacteroidota</taxon>
        <taxon>Sphingobacteriia</taxon>
        <taxon>Sphingobacteriales</taxon>
        <taxon>Sphingobacteriaceae</taxon>
        <taxon>Pedobacter</taxon>
    </lineage>
</organism>
<dbReference type="Gene3D" id="3.40.50.1820">
    <property type="entry name" value="alpha/beta hydrolase"/>
    <property type="match status" value="1"/>
</dbReference>
<protein>
    <submittedName>
        <fullName evidence="4">Alpha/beta hydrolase</fullName>
    </submittedName>
</protein>
<proteinExistence type="predicted"/>
<reference evidence="5" key="1">
    <citation type="submission" date="2018-05" db="EMBL/GenBank/DDBJ databases">
        <title>Pedobacter paludis sp. nov., isolated from wetland soil.</title>
        <authorList>
            <person name="Zhang Y."/>
        </authorList>
    </citation>
    <scope>NUCLEOTIDE SEQUENCE [LARGE SCALE GENOMIC DNA]</scope>
    <source>
        <strain evidence="5">R-8</strain>
    </source>
</reference>
<dbReference type="EMBL" id="QGNY01000005">
    <property type="protein sequence ID" value="PWS31147.1"/>
    <property type="molecule type" value="Genomic_DNA"/>
</dbReference>
<evidence type="ECO:0000313" key="4">
    <source>
        <dbReference type="EMBL" id="PWS31147.1"/>
    </source>
</evidence>
<comment type="caution">
    <text evidence="4">The sequence shown here is derived from an EMBL/GenBank/DDBJ whole genome shotgun (WGS) entry which is preliminary data.</text>
</comment>
<dbReference type="PANTHER" id="PTHR48081:SF6">
    <property type="entry name" value="PEPTIDASE S9 PROLYL OLIGOPEPTIDASE CATALYTIC DOMAIN-CONTAINING PROTEIN"/>
    <property type="match status" value="1"/>
</dbReference>
<dbReference type="AlphaFoldDB" id="A0A317EZB1"/>
<feature type="chain" id="PRO_5016441873" evidence="2">
    <location>
        <begin position="21"/>
        <end position="304"/>
    </location>
</feature>
<dbReference type="InterPro" id="IPR050300">
    <property type="entry name" value="GDXG_lipolytic_enzyme"/>
</dbReference>
<evidence type="ECO:0000256" key="2">
    <source>
        <dbReference type="SAM" id="SignalP"/>
    </source>
</evidence>
<evidence type="ECO:0000256" key="1">
    <source>
        <dbReference type="ARBA" id="ARBA00022801"/>
    </source>
</evidence>
<feature type="signal peptide" evidence="2">
    <location>
        <begin position="1"/>
        <end position="20"/>
    </location>
</feature>
<evidence type="ECO:0000313" key="5">
    <source>
        <dbReference type="Proteomes" id="UP000245391"/>
    </source>
</evidence>
<gene>
    <name evidence="4" type="ORF">DF947_15250</name>
</gene>
<dbReference type="GO" id="GO:0016787">
    <property type="term" value="F:hydrolase activity"/>
    <property type="evidence" value="ECO:0007669"/>
    <property type="project" value="UniProtKB-KW"/>
</dbReference>
<evidence type="ECO:0000259" key="3">
    <source>
        <dbReference type="Pfam" id="PF20434"/>
    </source>
</evidence>
<feature type="domain" description="BD-FAE-like" evidence="3">
    <location>
        <begin position="73"/>
        <end position="261"/>
    </location>
</feature>
<keyword evidence="1 4" id="KW-0378">Hydrolase</keyword>
<dbReference type="RefSeq" id="WP_109931093.1">
    <property type="nucleotide sequence ID" value="NZ_QGNY01000005.1"/>
</dbReference>
<name>A0A317EZB1_9SPHI</name>
<dbReference type="OrthoDB" id="9794725at2"/>
<accession>A0A317EZB1</accession>
<sequence length="304" mass="33321">MAKSILFSILFFMTITVSQAQEIIPLYSGTIPGAKPTPVDYVENTETRSNGTLSITKVSIPTLTVFEAPKNIATGTAVIICPGGGYGALAFSHEGTDVAKRFNAIGVTAFVLKYRLPSDQIMVDKTYACLQDAQQAIYLVKKNAKKYGIKPHKVGIMGFSAGGHFASTLLTHYNDLKIADKEKLSLRPSFSVLIYPVISFEESVHTGTMKNLLGPNPPDSLKRYFSANKNITTKTSPTFLVHAKDDKTVPVENSILMNEALKSKGIPTDLYLYEKGGHGFGLINKTSDVDWFNLLTAWMKKEKL</sequence>
<dbReference type="PANTHER" id="PTHR48081">
    <property type="entry name" value="AB HYDROLASE SUPERFAMILY PROTEIN C4A8.06C"/>
    <property type="match status" value="1"/>
</dbReference>